<sequence length="241" mass="26371">MPPIARRSVVDEAIDDMRQRITSGEWPLGSRIPPESLLVAELGLSRAPLREAVRALVHAGLLITRQGDGTFVSATNERALALHRGLSAAREQDIIETRQALDITAAGLAAQRRTQEDLQQLADALERRRIAAVANDIVAFRTADVDFHRAVFAATHNELLKDIYATLTEVIEVDWITGVGVERAALAEHDNHDEIYEAIRRGDHQEAVAAVASILDRHVTDLQAAVGSPAVVPPQSREKQN</sequence>
<keyword evidence="3" id="KW-0804">Transcription</keyword>
<feature type="domain" description="HTH gntR-type" evidence="4">
    <location>
        <begin position="7"/>
        <end position="75"/>
    </location>
</feature>
<dbReference type="InterPro" id="IPR011711">
    <property type="entry name" value="GntR_C"/>
</dbReference>
<dbReference type="SUPFAM" id="SSF46785">
    <property type="entry name" value="Winged helix' DNA-binding domain"/>
    <property type="match status" value="1"/>
</dbReference>
<keyword evidence="2 5" id="KW-0238">DNA-binding</keyword>
<comment type="caution">
    <text evidence="5">The sequence shown here is derived from an EMBL/GenBank/DDBJ whole genome shotgun (WGS) entry which is preliminary data.</text>
</comment>
<protein>
    <submittedName>
        <fullName evidence="5">DNA-binding FadR family transcriptional regulator</fullName>
    </submittedName>
</protein>
<organism evidence="5 6">
    <name type="scientific">Paeniglutamicibacter kerguelensis</name>
    <dbReference type="NCBI Taxonomy" id="254788"/>
    <lineage>
        <taxon>Bacteria</taxon>
        <taxon>Bacillati</taxon>
        <taxon>Actinomycetota</taxon>
        <taxon>Actinomycetes</taxon>
        <taxon>Micrococcales</taxon>
        <taxon>Micrococcaceae</taxon>
        <taxon>Paeniglutamicibacter</taxon>
    </lineage>
</organism>
<accession>A0ABS4X9R0</accession>
<dbReference type="Proteomes" id="UP001296993">
    <property type="component" value="Unassembled WGS sequence"/>
</dbReference>
<dbReference type="InterPro" id="IPR036390">
    <property type="entry name" value="WH_DNA-bd_sf"/>
</dbReference>
<evidence type="ECO:0000256" key="1">
    <source>
        <dbReference type="ARBA" id="ARBA00023015"/>
    </source>
</evidence>
<dbReference type="PROSITE" id="PS50949">
    <property type="entry name" value="HTH_GNTR"/>
    <property type="match status" value="1"/>
</dbReference>
<dbReference type="SMART" id="SM00345">
    <property type="entry name" value="HTH_GNTR"/>
    <property type="match status" value="1"/>
</dbReference>
<dbReference type="EMBL" id="JAGIOF010000001">
    <property type="protein sequence ID" value="MBP2385202.1"/>
    <property type="molecule type" value="Genomic_DNA"/>
</dbReference>
<evidence type="ECO:0000259" key="4">
    <source>
        <dbReference type="PROSITE" id="PS50949"/>
    </source>
</evidence>
<evidence type="ECO:0000313" key="5">
    <source>
        <dbReference type="EMBL" id="MBP2385202.1"/>
    </source>
</evidence>
<evidence type="ECO:0000313" key="6">
    <source>
        <dbReference type="Proteomes" id="UP001296993"/>
    </source>
</evidence>
<evidence type="ECO:0000256" key="2">
    <source>
        <dbReference type="ARBA" id="ARBA00023125"/>
    </source>
</evidence>
<name>A0ABS4X9R0_9MICC</name>
<dbReference type="GO" id="GO:0003677">
    <property type="term" value="F:DNA binding"/>
    <property type="evidence" value="ECO:0007669"/>
    <property type="project" value="UniProtKB-KW"/>
</dbReference>
<dbReference type="InterPro" id="IPR036388">
    <property type="entry name" value="WH-like_DNA-bd_sf"/>
</dbReference>
<dbReference type="PRINTS" id="PR00035">
    <property type="entry name" value="HTHGNTR"/>
</dbReference>
<dbReference type="InterPro" id="IPR000524">
    <property type="entry name" value="Tscrpt_reg_HTH_GntR"/>
</dbReference>
<dbReference type="RefSeq" id="WP_209995983.1">
    <property type="nucleotide sequence ID" value="NZ_BAAAJY010000012.1"/>
</dbReference>
<reference evidence="5 6" key="1">
    <citation type="submission" date="2021-03" db="EMBL/GenBank/DDBJ databases">
        <title>Sequencing the genomes of 1000 actinobacteria strains.</title>
        <authorList>
            <person name="Klenk H.-P."/>
        </authorList>
    </citation>
    <scope>NUCLEOTIDE SEQUENCE [LARGE SCALE GENOMIC DNA]</scope>
    <source>
        <strain evidence="5 6">DSM 15797</strain>
    </source>
</reference>
<keyword evidence="6" id="KW-1185">Reference proteome</keyword>
<keyword evidence="1" id="KW-0805">Transcription regulation</keyword>
<dbReference type="PANTHER" id="PTHR43537:SF47">
    <property type="entry name" value="REGULATORY PROTEIN GNTR HTH"/>
    <property type="match status" value="1"/>
</dbReference>
<evidence type="ECO:0000256" key="3">
    <source>
        <dbReference type="ARBA" id="ARBA00023163"/>
    </source>
</evidence>
<proteinExistence type="predicted"/>
<dbReference type="Gene3D" id="1.10.10.10">
    <property type="entry name" value="Winged helix-like DNA-binding domain superfamily/Winged helix DNA-binding domain"/>
    <property type="match status" value="1"/>
</dbReference>
<dbReference type="Pfam" id="PF07729">
    <property type="entry name" value="FCD"/>
    <property type="match status" value="1"/>
</dbReference>
<dbReference type="CDD" id="cd07377">
    <property type="entry name" value="WHTH_GntR"/>
    <property type="match status" value="1"/>
</dbReference>
<dbReference type="Pfam" id="PF00392">
    <property type="entry name" value="GntR"/>
    <property type="match status" value="1"/>
</dbReference>
<dbReference type="InterPro" id="IPR008920">
    <property type="entry name" value="TF_FadR/GntR_C"/>
</dbReference>
<dbReference type="SUPFAM" id="SSF48008">
    <property type="entry name" value="GntR ligand-binding domain-like"/>
    <property type="match status" value="1"/>
</dbReference>
<dbReference type="SMART" id="SM00895">
    <property type="entry name" value="FCD"/>
    <property type="match status" value="1"/>
</dbReference>
<dbReference type="PANTHER" id="PTHR43537">
    <property type="entry name" value="TRANSCRIPTIONAL REGULATOR, GNTR FAMILY"/>
    <property type="match status" value="1"/>
</dbReference>
<gene>
    <name evidence="5" type="ORF">JOF47_000713</name>
</gene>
<dbReference type="Gene3D" id="1.20.120.530">
    <property type="entry name" value="GntR ligand-binding domain-like"/>
    <property type="match status" value="1"/>
</dbReference>